<dbReference type="InterPro" id="IPR036689">
    <property type="entry name" value="ESAT-6-like_sf"/>
</dbReference>
<reference evidence="1 2" key="1">
    <citation type="journal article" date="2010" name="Stand. Genomic Sci.">
        <title>Complete genome sequence of Streptosporangium roseum type strain (NI 9100).</title>
        <authorList>
            <person name="Nolan M."/>
            <person name="Sikorski J."/>
            <person name="Jando M."/>
            <person name="Lucas S."/>
            <person name="Lapidus A."/>
            <person name="Glavina Del Rio T."/>
            <person name="Chen F."/>
            <person name="Tice H."/>
            <person name="Pitluck S."/>
            <person name="Cheng J.F."/>
            <person name="Chertkov O."/>
            <person name="Sims D."/>
            <person name="Meincke L."/>
            <person name="Brettin T."/>
            <person name="Han C."/>
            <person name="Detter J.C."/>
            <person name="Bruce D."/>
            <person name="Goodwin L."/>
            <person name="Land M."/>
            <person name="Hauser L."/>
            <person name="Chang Y.J."/>
            <person name="Jeffries C.D."/>
            <person name="Ivanova N."/>
            <person name="Mavromatis K."/>
            <person name="Mikhailova N."/>
            <person name="Chen A."/>
            <person name="Palaniappan K."/>
            <person name="Chain P."/>
            <person name="Rohde M."/>
            <person name="Goker M."/>
            <person name="Bristow J."/>
            <person name="Eisen J.A."/>
            <person name="Markowitz V."/>
            <person name="Hugenholtz P."/>
            <person name="Kyrpides N.C."/>
            <person name="Klenk H.P."/>
        </authorList>
    </citation>
    <scope>NUCLEOTIDE SEQUENCE [LARGE SCALE GENOMIC DNA]</scope>
    <source>
        <strain evidence="2">ATCC 12428 / DSM 43021 / JCM 3005 / NI 9100</strain>
    </source>
</reference>
<evidence type="ECO:0000313" key="2">
    <source>
        <dbReference type="Proteomes" id="UP000002029"/>
    </source>
</evidence>
<keyword evidence="2" id="KW-1185">Reference proteome</keyword>
<dbReference type="AlphaFoldDB" id="D2BA90"/>
<proteinExistence type="predicted"/>
<organism evidence="1 2">
    <name type="scientific">Streptosporangium roseum (strain ATCC 12428 / DSM 43021 / JCM 3005 / KCTC 9067 / NCIMB 10171 / NRRL 2505 / NI 9100)</name>
    <dbReference type="NCBI Taxonomy" id="479432"/>
    <lineage>
        <taxon>Bacteria</taxon>
        <taxon>Bacillati</taxon>
        <taxon>Actinomycetota</taxon>
        <taxon>Actinomycetes</taxon>
        <taxon>Streptosporangiales</taxon>
        <taxon>Streptosporangiaceae</taxon>
        <taxon>Streptosporangium</taxon>
    </lineage>
</organism>
<dbReference type="Gene3D" id="1.10.287.1060">
    <property type="entry name" value="ESAT-6-like"/>
    <property type="match status" value="1"/>
</dbReference>
<protein>
    <submittedName>
        <fullName evidence="1">Uncharacterized protein</fullName>
    </submittedName>
</protein>
<dbReference type="KEGG" id="sro:Sros_5135"/>
<dbReference type="EMBL" id="CP001814">
    <property type="protein sequence ID" value="ACZ87915.1"/>
    <property type="molecule type" value="Genomic_DNA"/>
</dbReference>
<accession>D2BA90</accession>
<dbReference type="Proteomes" id="UP000002029">
    <property type="component" value="Chromosome"/>
</dbReference>
<sequence>MTREPQPTLQDEWSAWEPYPQRQHYWPGLGVERVDEYEVDHARLQAIGTHFMTEFEGVYQRLPKPQLDDFADRMGYHPTGWGAAQTWTTLVGAFEDALCFLTTDAMMETAVAARGVATSGRTYELVDKDSWLSKHPVGGGIISDRAGRYRVTNAYPSGSIGLLTPYENVDNVIENWVANEPWTGDDSRAYIRHKLMSWKPEGLASFASTVTGIANGLVEVAHGLMSRAQETRDAPWRGAAADHAQQSLRQIYENVRGLAATHGQVAQGLTAAAEIITTAQSRFDVVVNKGGWEFSDLWHGDDEDARHFLKGVGQQLADVLRQMPQTARIHLPGLIPEAERATYSLAG</sequence>
<gene>
    <name evidence="1" type="ordered locus">Sros_5135</name>
</gene>
<name>D2BA90_STRRD</name>
<dbReference type="RefSeq" id="WP_012891652.1">
    <property type="nucleotide sequence ID" value="NC_013595.1"/>
</dbReference>
<dbReference type="SUPFAM" id="SSF140453">
    <property type="entry name" value="EsxAB dimer-like"/>
    <property type="match status" value="1"/>
</dbReference>
<dbReference type="HOGENOM" id="CLU_799062_0_0_11"/>
<evidence type="ECO:0000313" key="1">
    <source>
        <dbReference type="EMBL" id="ACZ87915.1"/>
    </source>
</evidence>